<evidence type="ECO:0000256" key="1">
    <source>
        <dbReference type="ARBA" id="ARBA00005575"/>
    </source>
</evidence>
<keyword evidence="2 4" id="KW-0547">Nucleotide-binding</keyword>
<evidence type="ECO:0000259" key="7">
    <source>
        <dbReference type="PROSITE" id="PS50011"/>
    </source>
</evidence>
<evidence type="ECO:0000256" key="4">
    <source>
        <dbReference type="PROSITE-ProRule" id="PRU10141"/>
    </source>
</evidence>
<dbReference type="InterPro" id="IPR017441">
    <property type="entry name" value="Protein_kinase_ATP_BS"/>
</dbReference>
<dbReference type="OrthoDB" id="407410at2759"/>
<protein>
    <submittedName>
        <fullName evidence="8">Uncharacterized protein</fullName>
    </submittedName>
</protein>
<evidence type="ECO:0000313" key="8">
    <source>
        <dbReference type="EMBL" id="TPX76120.1"/>
    </source>
</evidence>
<feature type="region of interest" description="Disordered" evidence="5">
    <location>
        <begin position="461"/>
        <end position="573"/>
    </location>
</feature>
<dbReference type="EMBL" id="QEAP01000057">
    <property type="protein sequence ID" value="TPX76120.1"/>
    <property type="molecule type" value="Genomic_DNA"/>
</dbReference>
<dbReference type="GO" id="GO:0004672">
    <property type="term" value="F:protein kinase activity"/>
    <property type="evidence" value="ECO:0007669"/>
    <property type="project" value="InterPro"/>
</dbReference>
<dbReference type="GO" id="GO:0005524">
    <property type="term" value="F:ATP binding"/>
    <property type="evidence" value="ECO:0007669"/>
    <property type="project" value="UniProtKB-UniRule"/>
</dbReference>
<dbReference type="InterPro" id="IPR011009">
    <property type="entry name" value="Kinase-like_dom_sf"/>
</dbReference>
<feature type="domain" description="FHA" evidence="6">
    <location>
        <begin position="59"/>
        <end position="116"/>
    </location>
</feature>
<dbReference type="Gene3D" id="1.10.510.10">
    <property type="entry name" value="Transferase(Phosphotransferase) domain 1"/>
    <property type="match status" value="1"/>
</dbReference>
<dbReference type="Proteomes" id="UP000320333">
    <property type="component" value="Unassembled WGS sequence"/>
</dbReference>
<dbReference type="PROSITE" id="PS00107">
    <property type="entry name" value="PROTEIN_KINASE_ATP"/>
    <property type="match status" value="1"/>
</dbReference>
<dbReference type="SUPFAM" id="SSF49879">
    <property type="entry name" value="SMAD/FHA domain"/>
    <property type="match status" value="1"/>
</dbReference>
<dbReference type="PROSITE" id="PS50006">
    <property type="entry name" value="FHA_DOMAIN"/>
    <property type="match status" value="1"/>
</dbReference>
<proteinExistence type="inferred from homology"/>
<feature type="domain" description="Protein kinase" evidence="7">
    <location>
        <begin position="164"/>
        <end position="426"/>
    </location>
</feature>
<feature type="compositionally biased region" description="Low complexity" evidence="5">
    <location>
        <begin position="465"/>
        <end position="476"/>
    </location>
</feature>
<sequence length="573" mass="62496">MSKIEPAHSITSTTEQPNATPEVSEANADGDWWGMLDAEDKKSGHVESVKLSNKDKSGYLIGRHAECDIVVNHSQVSKRHALIYMEALVGKGGVAQYECFIEDMSANGTFVNGARIEKGKRFKLMNGDSIQLAKNGSSKKKFDDKFWMFIRPKEQVISSFNDAYELTKDLGSGNFATVKLGVHKASGAKSAVKILNKKMFQGNAKVLKNLEQEIGILMAVNHPCIIKIGGVFDLQDTVNIVMEYAKGGELFDRIIERGKFTEDESRILMIQILHALAYLHQREIVHRDLKPENILLATADPEDLRLKISDFGLAKLVTDFTSTLCGTPNYVAPEVLMGKSSRAYGSEVDLWSCGVVLYICLVGQPPFSDELAPPSMMDQIKTGKFSFPSPWWDTISAEAKDLIRKLIVVDPSKRLTALQALNHPWIKNHLQRLSGNAALAQIPSERVAFLKGDTIVATSHRDTVTETSAATGTESECGGSNASGEENEIDVGAGEVEVLGQPSPNGQNGTVVVDGQKTATEAAEQKVQQQTSIAGTKRGASAVDGNQQPKKSKTMDATSEVAATRTRSQRKKE</sequence>
<dbReference type="InterPro" id="IPR000253">
    <property type="entry name" value="FHA_dom"/>
</dbReference>
<comment type="caution">
    <text evidence="8">The sequence shown here is derived from an EMBL/GenBank/DDBJ whole genome shotgun (WGS) entry which is preliminary data.</text>
</comment>
<evidence type="ECO:0000259" key="6">
    <source>
        <dbReference type="PROSITE" id="PS50006"/>
    </source>
</evidence>
<dbReference type="PANTHER" id="PTHR24347">
    <property type="entry name" value="SERINE/THREONINE-PROTEIN KINASE"/>
    <property type="match status" value="1"/>
</dbReference>
<dbReference type="PROSITE" id="PS00108">
    <property type="entry name" value="PROTEIN_KINASE_ST"/>
    <property type="match status" value="1"/>
</dbReference>
<organism evidence="8 9">
    <name type="scientific">Chytriomyces confervae</name>
    <dbReference type="NCBI Taxonomy" id="246404"/>
    <lineage>
        <taxon>Eukaryota</taxon>
        <taxon>Fungi</taxon>
        <taxon>Fungi incertae sedis</taxon>
        <taxon>Chytridiomycota</taxon>
        <taxon>Chytridiomycota incertae sedis</taxon>
        <taxon>Chytridiomycetes</taxon>
        <taxon>Chytridiales</taxon>
        <taxon>Chytriomycetaceae</taxon>
        <taxon>Chytriomyces</taxon>
    </lineage>
</organism>
<feature type="region of interest" description="Disordered" evidence="5">
    <location>
        <begin position="1"/>
        <end position="27"/>
    </location>
</feature>
<gene>
    <name evidence="8" type="ORF">CcCBS67573_g02616</name>
</gene>
<reference evidence="8 9" key="1">
    <citation type="journal article" date="2019" name="Sci. Rep.">
        <title>Comparative genomics of chytrid fungi reveal insights into the obligate biotrophic and pathogenic lifestyle of Synchytrium endobioticum.</title>
        <authorList>
            <person name="van de Vossenberg B.T.L.H."/>
            <person name="Warris S."/>
            <person name="Nguyen H.D.T."/>
            <person name="van Gent-Pelzer M.P.E."/>
            <person name="Joly D.L."/>
            <person name="van de Geest H.C."/>
            <person name="Bonants P.J.M."/>
            <person name="Smith D.S."/>
            <person name="Levesque C.A."/>
            <person name="van der Lee T.A.J."/>
        </authorList>
    </citation>
    <scope>NUCLEOTIDE SEQUENCE [LARGE SCALE GENOMIC DNA]</scope>
    <source>
        <strain evidence="8 9">CBS 675.73</strain>
    </source>
</reference>
<dbReference type="Pfam" id="PF00069">
    <property type="entry name" value="Pkinase"/>
    <property type="match status" value="1"/>
</dbReference>
<dbReference type="PROSITE" id="PS50011">
    <property type="entry name" value="PROTEIN_KINASE_DOM"/>
    <property type="match status" value="1"/>
</dbReference>
<evidence type="ECO:0000313" key="9">
    <source>
        <dbReference type="Proteomes" id="UP000320333"/>
    </source>
</evidence>
<dbReference type="InterPro" id="IPR008984">
    <property type="entry name" value="SMAD_FHA_dom_sf"/>
</dbReference>
<feature type="binding site" evidence="4">
    <location>
        <position position="193"/>
    </location>
    <ligand>
        <name>ATP</name>
        <dbReference type="ChEBI" id="CHEBI:30616"/>
    </ligand>
</feature>
<comment type="similarity">
    <text evidence="1">Belongs to the protein kinase superfamily. CAMK Ser/Thr protein kinase family. CHEK2 subfamily.</text>
</comment>
<dbReference type="FunFam" id="1.10.510.10:FF:000571">
    <property type="entry name" value="Maternal embryonic leucine zipper kinase"/>
    <property type="match status" value="1"/>
</dbReference>
<dbReference type="InterPro" id="IPR008271">
    <property type="entry name" value="Ser/Thr_kinase_AS"/>
</dbReference>
<name>A0A507FK79_9FUNG</name>
<dbReference type="STRING" id="246404.A0A507FK79"/>
<dbReference type="InterPro" id="IPR000719">
    <property type="entry name" value="Prot_kinase_dom"/>
</dbReference>
<evidence type="ECO:0000256" key="5">
    <source>
        <dbReference type="SAM" id="MobiDB-lite"/>
    </source>
</evidence>
<keyword evidence="3 4" id="KW-0067">ATP-binding</keyword>
<dbReference type="AlphaFoldDB" id="A0A507FK79"/>
<dbReference type="SMART" id="SM00240">
    <property type="entry name" value="FHA"/>
    <property type="match status" value="1"/>
</dbReference>
<dbReference type="Pfam" id="PF00498">
    <property type="entry name" value="FHA"/>
    <property type="match status" value="1"/>
</dbReference>
<dbReference type="CDD" id="cd05117">
    <property type="entry name" value="STKc_CAMK"/>
    <property type="match status" value="1"/>
</dbReference>
<dbReference type="CDD" id="cd00060">
    <property type="entry name" value="FHA"/>
    <property type="match status" value="1"/>
</dbReference>
<feature type="compositionally biased region" description="Polar residues" evidence="5">
    <location>
        <begin position="9"/>
        <end position="21"/>
    </location>
</feature>
<evidence type="ECO:0000256" key="2">
    <source>
        <dbReference type="ARBA" id="ARBA00022741"/>
    </source>
</evidence>
<dbReference type="SUPFAM" id="SSF56112">
    <property type="entry name" value="Protein kinase-like (PK-like)"/>
    <property type="match status" value="1"/>
</dbReference>
<dbReference type="SMART" id="SM00220">
    <property type="entry name" value="S_TKc"/>
    <property type="match status" value="1"/>
</dbReference>
<keyword evidence="9" id="KW-1185">Reference proteome</keyword>
<dbReference type="Gene3D" id="2.60.200.20">
    <property type="match status" value="1"/>
</dbReference>
<evidence type="ECO:0000256" key="3">
    <source>
        <dbReference type="ARBA" id="ARBA00022840"/>
    </source>
</evidence>
<accession>A0A507FK79</accession>